<dbReference type="InterPro" id="IPR005162">
    <property type="entry name" value="Retrotrans_gag_dom"/>
</dbReference>
<feature type="domain" description="Retrotransposon gag" evidence="2">
    <location>
        <begin position="52"/>
        <end position="139"/>
    </location>
</feature>
<sequence length="150" mass="17430">MSIRNYPTFLLCGKYDGWTPVIKWLHKLQMDFRPHCDVVTSEMFFETIKALFTGKAESLLDSIPRFNQFTDQEQESKPSDVEEFKQALMKQFPKKLVGTTDDRNAQENIQNLRQEGEETLAEYHDRAQDLLRRSNGRDDGINISPELSAI</sequence>
<comment type="caution">
    <text evidence="3">The sequence shown here is derived from an EMBL/GenBank/DDBJ whole genome shotgun (WGS) entry which is preliminary data.</text>
</comment>
<dbReference type="Pfam" id="PF03732">
    <property type="entry name" value="Retrotrans_gag"/>
    <property type="match status" value="1"/>
</dbReference>
<accession>A0A420IQW6</accession>
<evidence type="ECO:0000313" key="3">
    <source>
        <dbReference type="EMBL" id="RKF76931.1"/>
    </source>
</evidence>
<feature type="compositionally biased region" description="Basic and acidic residues" evidence="1">
    <location>
        <begin position="131"/>
        <end position="140"/>
    </location>
</feature>
<dbReference type="AlphaFoldDB" id="A0A420IQW6"/>
<dbReference type="Proteomes" id="UP000283383">
    <property type="component" value="Unassembled WGS sequence"/>
</dbReference>
<dbReference type="EMBL" id="MCBQ01007579">
    <property type="protein sequence ID" value="RKF76931.1"/>
    <property type="molecule type" value="Genomic_DNA"/>
</dbReference>
<proteinExistence type="predicted"/>
<protein>
    <recommendedName>
        <fullName evidence="2">Retrotransposon gag domain-containing protein</fullName>
    </recommendedName>
</protein>
<gene>
    <name evidence="3" type="ORF">GcM3_075013</name>
</gene>
<evidence type="ECO:0000313" key="4">
    <source>
        <dbReference type="Proteomes" id="UP000283383"/>
    </source>
</evidence>
<name>A0A420IQW6_9PEZI</name>
<evidence type="ECO:0000259" key="2">
    <source>
        <dbReference type="Pfam" id="PF03732"/>
    </source>
</evidence>
<feature type="region of interest" description="Disordered" evidence="1">
    <location>
        <begin position="131"/>
        <end position="150"/>
    </location>
</feature>
<evidence type="ECO:0000256" key="1">
    <source>
        <dbReference type="SAM" id="MobiDB-lite"/>
    </source>
</evidence>
<keyword evidence="4" id="KW-1185">Reference proteome</keyword>
<organism evidence="3 4">
    <name type="scientific">Golovinomyces cichoracearum</name>
    <dbReference type="NCBI Taxonomy" id="62708"/>
    <lineage>
        <taxon>Eukaryota</taxon>
        <taxon>Fungi</taxon>
        <taxon>Dikarya</taxon>
        <taxon>Ascomycota</taxon>
        <taxon>Pezizomycotina</taxon>
        <taxon>Leotiomycetes</taxon>
        <taxon>Erysiphales</taxon>
        <taxon>Erysiphaceae</taxon>
        <taxon>Golovinomyces</taxon>
    </lineage>
</organism>
<reference evidence="3 4" key="1">
    <citation type="journal article" date="2018" name="BMC Genomics">
        <title>Comparative genome analyses reveal sequence features reflecting distinct modes of host-adaptation between dicot and monocot powdery mildew.</title>
        <authorList>
            <person name="Wu Y."/>
            <person name="Ma X."/>
            <person name="Pan Z."/>
            <person name="Kale S.D."/>
            <person name="Song Y."/>
            <person name="King H."/>
            <person name="Zhang Q."/>
            <person name="Presley C."/>
            <person name="Deng X."/>
            <person name="Wei C.I."/>
            <person name="Xiao S."/>
        </authorList>
    </citation>
    <scope>NUCLEOTIDE SEQUENCE [LARGE SCALE GENOMIC DNA]</scope>
    <source>
        <strain evidence="3">UMSG3</strain>
    </source>
</reference>